<dbReference type="InterPro" id="IPR002126">
    <property type="entry name" value="Cadherin-like_dom"/>
</dbReference>
<name>A0AA37W6J5_9GAMM</name>
<dbReference type="PANTHER" id="PTHR11878:SF65">
    <property type="entry name" value="NA_CA-EXCHANGE PROTEIN, ISOFORM G"/>
    <property type="match status" value="1"/>
</dbReference>
<dbReference type="GO" id="GO:0007156">
    <property type="term" value="P:homophilic cell adhesion via plasma membrane adhesion molecules"/>
    <property type="evidence" value="ECO:0007669"/>
    <property type="project" value="InterPro"/>
</dbReference>
<dbReference type="Pfam" id="PF25564">
    <property type="entry name" value="DUF7933"/>
    <property type="match status" value="6"/>
</dbReference>
<dbReference type="Proteomes" id="UP001161389">
    <property type="component" value="Unassembled WGS sequence"/>
</dbReference>
<dbReference type="NCBIfam" id="NF041766">
    <property type="entry name" value="choice_anch_U"/>
    <property type="match status" value="1"/>
</dbReference>
<evidence type="ECO:0000256" key="8">
    <source>
        <dbReference type="SAM" id="Phobius"/>
    </source>
</evidence>
<evidence type="ECO:0000256" key="3">
    <source>
        <dbReference type="ARBA" id="ARBA00022729"/>
    </source>
</evidence>
<comment type="subcellular location">
    <subcellularLocation>
        <location evidence="1">Secreted</location>
    </subcellularLocation>
</comment>
<feature type="transmembrane region" description="Helical" evidence="8">
    <location>
        <begin position="3288"/>
        <end position="3305"/>
    </location>
</feature>
<dbReference type="Pfam" id="PF19078">
    <property type="entry name" value="Big_12"/>
    <property type="match status" value="3"/>
</dbReference>
<keyword evidence="11" id="KW-1185">Reference proteome</keyword>
<dbReference type="Gene3D" id="2.60.40.10">
    <property type="entry name" value="Immunoglobulins"/>
    <property type="match status" value="1"/>
</dbReference>
<accession>A0AA37W6J5</accession>
<dbReference type="Gene3D" id="2.60.40.2810">
    <property type="match status" value="4"/>
</dbReference>
<feature type="domain" description="Cadherin" evidence="9">
    <location>
        <begin position="2544"/>
        <end position="2634"/>
    </location>
</feature>
<gene>
    <name evidence="10" type="ORF">GCM10007876_26060</name>
</gene>
<keyword evidence="8" id="KW-1133">Transmembrane helix</keyword>
<dbReference type="EMBL" id="BSNM01000015">
    <property type="protein sequence ID" value="GLQ32127.1"/>
    <property type="molecule type" value="Genomic_DNA"/>
</dbReference>
<dbReference type="InterPro" id="IPR053784">
    <property type="entry name" value="Choice_anch_U_dom"/>
</dbReference>
<dbReference type="Pfam" id="PF17963">
    <property type="entry name" value="Big_9"/>
    <property type="match status" value="5"/>
</dbReference>
<dbReference type="InterPro" id="IPR038081">
    <property type="entry name" value="CalX-like_sf"/>
</dbReference>
<dbReference type="Gene3D" id="2.60.40.2030">
    <property type="match status" value="9"/>
</dbReference>
<sequence>MTYTIDNSANNVGVSSLTFSNTLPTGMTIADPSDISNTCINGSYTAASGSDSITFSDYRLGLGESCTLSMKVVSSTAGSHVNTTSTLSTSQGSVAAASATLTVDSSRPGFSMAFSPSTIVPGSTSTLTYTIDNTLNGANVNFLTFTHTLPTNLLVSADPSVNNTCTGGVLPAQLTATPNSGSISLLYGYVAAGSTCSISVNVSTSNAGVYITETGDLTQNNSNPSGSASSQLDVEPSFLFANFPASASPGSSVTLEFTINNLDRTYDATGITFTNDLNATLSGLTATALPATGFCGSGSTLTGSSTITVAGANLAAEASCSFEVTVLVPANAAAGTYTNTTSTVNLTLGSATTKPAVSNNLVVKKAPTITSQFIDDPVSASGDFTQRFVITNTDTANTASSISFTQLIDDQLAGTVVKTLPAANSCGSGSTFTAASNGTNMVLTVSGGNLAAGASCTFDVIMTAQAGVTPGSYAFTTSSPSAFVSGSTVYGVPASDTLVVVAAPALQVSINEDSTTPDSTVTTDFTLNYSANATADATGVGFTVDLPAALTGMTATPTSQSDICGSGSSFTDNGSSIFTLSGATLSPGDSCTFSITMQVPAGAAPGTVTLSSSSVTATTSGKSVSSEAASDTLIITGLTLSKTFVTDSVFAGDSTVLRYTITNAATALAATSMQFSDDLTSVISTMAATSLPSTPCGASSSITGTTTLAFSGGELQPGESCTFDVTVTLPVTATEGSYVSVSSVMTATVNSVNTSTNGASANLEVVTLSVLLSSTESSPTSLNPIPVTVYFSRPVVNFVISDLTVGNGSATNFSGSGDTYTVDIVPTADGTVTVDVAANVADDSVNGLVKNTAAAQLSREYTATPATVTPSLVISSPSVSATTTGPVTYTVTYSDAETVNLTDSAITLNNTGTNATVTVTNGDTSTATVTLSNISGDGTLGISIAANSARNGSELAPAAGPSTTFVVDNTQPSVTITDAFGGSVNAPFEATLTFNEDVTGFAIGDLSASNASLSGFNAVSASVYKVTVTPSSQGSVTLDVASSAAIDALGNSSTAAQHIVTYDTTSPSLSITGASTPYNAPFTATMTFNEDVTGFNVSDISVSNAALSNFSATSAAVYTVLVTPSAEGVVSLDVAANAALDAAGNGNTVASQYSVTYDSTAPTVVITGGAANANGVFTATFTFSEAVENFVISDITLGNSTVDNFVTTSSSVYMVDVTPAKEGVVTLDLANGVATDTAGNGNIAATQFSTTFDPVISLTASTNSVSETNGSVTLTASSNVAAGADITVNLVLSGTASNGTDYAVGATSLLIPANQSQATTTVTITSDTVVEGNETLIVDIASVSGGATNSATENGTQQQTVTIVDDDSVAVTLTASTSSVAEAAGSSTLTVTLDKTTFEDVVVNLGYSGTATSGGDYTTSASSLTIASGQTTGTVSLTATSDSTVEVAETIVVDITGVSGGLASESGNQQQTVTIIDDDSVAVTLTASASTIAEATGTSTLTATLDKATFEDVTVSLGYTGTATSGSDYTTSASITISAGQTTGSTTLTAVSDTMVEPDENIVVDITGVNGGSASESGSQQQTIIITDDDDSATVSLSVSNNTIAEAAGTSTLTATLDKATFEDVTVSLGYTGTASNGSDYTTSASFITIVAGQTTGSIILTAASDTSVETNETIIVDIAGVSGGSASESGTQQQTVTITDDDSALVTLTVSDSSIAEAAGTSTVTAVLDKATFEDVTVSLGYTGTASSGSDYEVPAGAITISAGQISGSTLLTSMADSLIETDETIIVDVTGVSGGSASESGAQQQTVTITDDDSVAVTLAVSSNSIAEAAGISTLTVTLGSSTFEDVVVSLGYTGTASSGSDYLTPSSTITIPAGQTEGTVSLTSISDTSVEADETIIADITGVSGGSAIERSPQQQTVTIVDDDSSVVVLTVDNSSIAETGGSSTLTATLDKATYEAVVVSLGYTGTATSGSDYVASTNSITIAAGQTTGTATLTATFDTLVEANETIIVDITGVSGGFASESNTQQQTVTINDDDSATVRLLVSNTSIVEAAGASTITAILDKSTFEDVVVSLGYSGTASSNDYVMSEETITVSAGQTIGTVTLTAVQDTTEETDESVIIDITGVSGGSVSEDGTQQQTVTISNDDNETGSDVATVDEGNSIQIDVLANDQGPGSTLNPASVNIYTAASNGSTSINTANGFITYTPKADFSGVDTFAYVVNDLQGNTSAPTTVTVTVNNINDAPVAVNDTAIIQEDNSLTLDVLANDVDVDGADDINRLTLAVVTQATHGQASVVDGSILYVPETNYNGSDLFSYRVEDNAGVESNIATVSINVTGSNDAPATQSDSAVTDEDTAVTIAVLDNDTDVDGQLEVNSVAMVAQAANGIAEAQTDGTIIYTPNDDFYGVDTFTYTVKDVEGAVSAATEVAVTVQGINDAPVAVDDVAIILEDNSFDINVVGNDIDVDDNLDVSSLVVVSLPTNGTVTFNNGMLNYTPAAEFGGNDAFSYTVSDLDGVTSNVATVTITVNPVNDMPLANDDVANTEEDTVISIDLLANDQDIDGTLDPANITLVQVNNGQVVIDTTTGVATYTPNADFNGVDTFLYRVNDNEGGESNTATVTIQISSVNDAPIISGTPLTTVLEGGEYRFVPDITNVDDDSLTITATNVPGWLTFDSITGELIGTPNVGDAGSYSDIELQVTDGEFTSALAAFSIVVVGDNDTDGIANTEDTDDDNDGMSDEFELANGFNPFDPADAEEDADNDGLSNREEALQSSNPLLDDQAPIFTLPVPLEFNATGLLTQLSDLEPPTAIDGLDGEVAVNLLGTSPPALAPGRNQVTWYATDAAGNRAEVQQQVDIHPLVSLSSGQVVGEGASGQIRVFLNGEAPDYPITISYILEGSADSNDHNLSAGSITLDEGELTKGIPFEITLDNVIEGTETLDVVLTGEGNIDAHNRHTLTIVENNVAPRVELAVTQSGVNRLIFEQGGGVVDFTATVNDPNPADQHTVEWVFSDDVSDDAVSDLQHQIDPAELLPGLYNLVLRVTDNGLPALTNEVSFSYRVVETLAVLSETQDSDGDGIVDADEGWADDDQDGQPNYLDAIDLPNVLNSSADDGFTFLLEADPDVTLVLGDRALSNDGRGAKLVTDELSEEMALPDDGFDNLSGYFDFIVNDLPEIGQSVNIVIAQQSSIPANAVYRKYDDVWFTFVEDADNSLMSAPGEEGFCPPPGDGSYRAGLNEGDWCVQLTIEDGGPNDADGVSNGSIHDPGGVGVAGKKVIRSSGSGGGSIDIPWMLLLLGLFGLYGVRRTRKP</sequence>
<keyword evidence="6" id="KW-0813">Transport</keyword>
<dbReference type="SUPFAM" id="SSF141072">
    <property type="entry name" value="CalX-like"/>
    <property type="match status" value="9"/>
</dbReference>
<keyword evidence="6" id="KW-0406">Ion transport</keyword>
<dbReference type="SMART" id="SM00736">
    <property type="entry name" value="CADG"/>
    <property type="match status" value="1"/>
</dbReference>
<comment type="caution">
    <text evidence="10">The sequence shown here is derived from an EMBL/GenBank/DDBJ whole genome shotgun (WGS) entry which is preliminary data.</text>
</comment>
<dbReference type="InterPro" id="IPR051171">
    <property type="entry name" value="CaCA"/>
</dbReference>
<evidence type="ECO:0000256" key="5">
    <source>
        <dbReference type="ARBA" id="ARBA00022837"/>
    </source>
</evidence>
<dbReference type="InterPro" id="IPR013783">
    <property type="entry name" value="Ig-like_fold"/>
</dbReference>
<dbReference type="GO" id="GO:0007154">
    <property type="term" value="P:cell communication"/>
    <property type="evidence" value="ECO:0007669"/>
    <property type="project" value="InterPro"/>
</dbReference>
<keyword evidence="3" id="KW-0732">Signal</keyword>
<evidence type="ECO:0000256" key="2">
    <source>
        <dbReference type="ARBA" id="ARBA00022525"/>
    </source>
</evidence>
<reference evidence="10" key="1">
    <citation type="journal article" date="2014" name="Int. J. Syst. Evol. Microbiol.">
        <title>Complete genome sequence of Corynebacterium casei LMG S-19264T (=DSM 44701T), isolated from a smear-ripened cheese.</title>
        <authorList>
            <consortium name="US DOE Joint Genome Institute (JGI-PGF)"/>
            <person name="Walter F."/>
            <person name="Albersmeier A."/>
            <person name="Kalinowski J."/>
            <person name="Ruckert C."/>
        </authorList>
    </citation>
    <scope>NUCLEOTIDE SEQUENCE</scope>
    <source>
        <strain evidence="10">NBRC 110071</strain>
    </source>
</reference>
<keyword evidence="5" id="KW-0106">Calcium</keyword>
<evidence type="ECO:0000313" key="11">
    <source>
        <dbReference type="Proteomes" id="UP001161389"/>
    </source>
</evidence>
<evidence type="ECO:0000256" key="1">
    <source>
        <dbReference type="ARBA" id="ARBA00004613"/>
    </source>
</evidence>
<evidence type="ECO:0000256" key="7">
    <source>
        <dbReference type="SAM" id="MobiDB-lite"/>
    </source>
</evidence>
<evidence type="ECO:0000256" key="6">
    <source>
        <dbReference type="ARBA" id="ARBA00023065"/>
    </source>
</evidence>
<dbReference type="PROSITE" id="PS50268">
    <property type="entry name" value="CADHERIN_2"/>
    <property type="match status" value="1"/>
</dbReference>
<dbReference type="PANTHER" id="PTHR11878">
    <property type="entry name" value="SODIUM/CALCIUM EXCHANGER"/>
    <property type="match status" value="1"/>
</dbReference>
<dbReference type="SMART" id="SM00237">
    <property type="entry name" value="Calx_beta"/>
    <property type="match status" value="7"/>
</dbReference>
<feature type="region of interest" description="Disordered" evidence="7">
    <location>
        <begin position="2723"/>
        <end position="2779"/>
    </location>
</feature>
<keyword evidence="4" id="KW-0677">Repeat</keyword>
<dbReference type="Pfam" id="PF03160">
    <property type="entry name" value="Calx-beta"/>
    <property type="match status" value="5"/>
</dbReference>
<evidence type="ECO:0000256" key="4">
    <source>
        <dbReference type="ARBA" id="ARBA00022737"/>
    </source>
</evidence>
<feature type="compositionally biased region" description="Acidic residues" evidence="7">
    <location>
        <begin position="2730"/>
        <end position="2744"/>
    </location>
</feature>
<dbReference type="InterPro" id="IPR057693">
    <property type="entry name" value="DUF7933"/>
</dbReference>
<keyword evidence="2" id="KW-0964">Secreted</keyword>
<proteinExistence type="predicted"/>
<dbReference type="InterPro" id="IPR003644">
    <property type="entry name" value="Calx_beta"/>
</dbReference>
<evidence type="ECO:0000313" key="10">
    <source>
        <dbReference type="EMBL" id="GLQ32127.1"/>
    </source>
</evidence>
<dbReference type="InterPro" id="IPR006644">
    <property type="entry name" value="Cadg"/>
</dbReference>
<evidence type="ECO:0000259" key="9">
    <source>
        <dbReference type="PROSITE" id="PS50268"/>
    </source>
</evidence>
<dbReference type="GO" id="GO:0005509">
    <property type="term" value="F:calcium ion binding"/>
    <property type="evidence" value="ECO:0007669"/>
    <property type="project" value="InterPro"/>
</dbReference>
<dbReference type="SUPFAM" id="SSF49313">
    <property type="entry name" value="Cadherin-like"/>
    <property type="match status" value="1"/>
</dbReference>
<dbReference type="Pfam" id="PF18884">
    <property type="entry name" value="TSP3_bac"/>
    <property type="match status" value="2"/>
</dbReference>
<dbReference type="InterPro" id="IPR015919">
    <property type="entry name" value="Cadherin-like_sf"/>
</dbReference>
<keyword evidence="8" id="KW-0472">Membrane</keyword>
<reference evidence="10" key="2">
    <citation type="submission" date="2023-01" db="EMBL/GenBank/DDBJ databases">
        <title>Draft genome sequence of Litoribrevibacter albus strain NBRC 110071.</title>
        <authorList>
            <person name="Sun Q."/>
            <person name="Mori K."/>
        </authorList>
    </citation>
    <scope>NUCLEOTIDE SEQUENCE</scope>
    <source>
        <strain evidence="10">NBRC 110071</strain>
    </source>
</reference>
<dbReference type="NCBIfam" id="NF012211">
    <property type="entry name" value="tand_rpt_95"/>
    <property type="match status" value="5"/>
</dbReference>
<dbReference type="InterPro" id="IPR059100">
    <property type="entry name" value="TSP3_bac"/>
</dbReference>
<organism evidence="10 11">
    <name type="scientific">Litoribrevibacter albus</name>
    <dbReference type="NCBI Taxonomy" id="1473156"/>
    <lineage>
        <taxon>Bacteria</taxon>
        <taxon>Pseudomonadati</taxon>
        <taxon>Pseudomonadota</taxon>
        <taxon>Gammaproteobacteria</taxon>
        <taxon>Oceanospirillales</taxon>
        <taxon>Oceanospirillaceae</taxon>
        <taxon>Litoribrevibacter</taxon>
    </lineage>
</organism>
<dbReference type="InterPro" id="IPR044048">
    <property type="entry name" value="Big_12"/>
</dbReference>
<dbReference type="GO" id="GO:0030001">
    <property type="term" value="P:metal ion transport"/>
    <property type="evidence" value="ECO:0007669"/>
    <property type="project" value="TreeGrafter"/>
</dbReference>
<dbReference type="GO" id="GO:0016020">
    <property type="term" value="C:membrane"/>
    <property type="evidence" value="ECO:0007669"/>
    <property type="project" value="InterPro"/>
</dbReference>
<keyword evidence="8" id="KW-0812">Transmembrane</keyword>
<protein>
    <recommendedName>
        <fullName evidence="9">Cadherin domain-containing protein</fullName>
    </recommendedName>
</protein>